<proteinExistence type="predicted"/>
<evidence type="ECO:0000313" key="3">
    <source>
        <dbReference type="Proteomes" id="UP001500399"/>
    </source>
</evidence>
<keyword evidence="1" id="KW-1133">Transmembrane helix</keyword>
<protein>
    <submittedName>
        <fullName evidence="2">DUF5693 family protein</fullName>
    </submittedName>
</protein>
<dbReference type="Proteomes" id="UP001500399">
    <property type="component" value="Unassembled WGS sequence"/>
</dbReference>
<dbReference type="InterPro" id="IPR043748">
    <property type="entry name" value="DUF5693"/>
</dbReference>
<feature type="transmembrane region" description="Helical" evidence="1">
    <location>
        <begin position="402"/>
        <end position="421"/>
    </location>
</feature>
<feature type="transmembrane region" description="Helical" evidence="1">
    <location>
        <begin position="550"/>
        <end position="568"/>
    </location>
</feature>
<keyword evidence="1" id="KW-0812">Transmembrane</keyword>
<feature type="transmembrane region" description="Helical" evidence="1">
    <location>
        <begin position="461"/>
        <end position="480"/>
    </location>
</feature>
<feature type="transmembrane region" description="Helical" evidence="1">
    <location>
        <begin position="500"/>
        <end position="520"/>
    </location>
</feature>
<sequence length="689" mass="75242">MDKESYMKKFHYHPILLAAILIGFIASLIIGMERHAVEENSRTVELVVDYEGLLELAAREGLPAETVLARAKEAGITSLAVYETTFEKFNKNGKANAVTGADILAAYHTGTLTDPRWRTLVEEGKIVGTEIYVVSHDPVTYAELKEDLFRRFGSARVTVYTVGTDEVLAVKDYYEAFEKRNIGLPSDEMRAVNAAGFDVLARPSNYASCTPEDVHAVFARMDGIAVSGIVFSGQECLGAPKALQTTIDEMNARRLPLGLIEGVTQLQFYRQQGMDEIAKGLGYDHVARLYSIPKDELKKLKIDAAVERWGTTDEERNIRIDLLRIYDEPAPGMTLLDTNMKYFADTRAALESNGFKIGRAGVFASYDPSRVLRALVAMGVAAAGVLYLSLVIPALNRRRKAVVLFFAVAALICVMPILIGAGGKVRVLAALASANLFPTLAIVALLDLLRGRRFQKNAPTWRILVAGLVLLGITSALSLVGASYLSGSLTDTRYLLEFDIFRGIKLTFVLPMILVAVAFMQRFDIFDGQFDASAGVLGQLREILATPVRVGSLLGGLVLIGALVVLVLRSGHTSGMPVPGIELKMRAALEQLFYARPRTKEFLIGHPAFLLALYGAARRWRTWIIFGLVLAATIGQGSMVETFAHMRTPIEMSLVRGIGGICFGGAIGAVLVALVAAWNRLLERVKRVV</sequence>
<keyword evidence="1" id="KW-0472">Membrane</keyword>
<feature type="transmembrane region" description="Helical" evidence="1">
    <location>
        <begin position="374"/>
        <end position="395"/>
    </location>
</feature>
<evidence type="ECO:0000256" key="1">
    <source>
        <dbReference type="SAM" id="Phobius"/>
    </source>
</evidence>
<feature type="transmembrane region" description="Helical" evidence="1">
    <location>
        <begin position="658"/>
        <end position="678"/>
    </location>
</feature>
<feature type="transmembrane region" description="Helical" evidence="1">
    <location>
        <begin position="602"/>
        <end position="617"/>
    </location>
</feature>
<comment type="caution">
    <text evidence="2">The sequence shown here is derived from an EMBL/GenBank/DDBJ whole genome shotgun (WGS) entry which is preliminary data.</text>
</comment>
<dbReference type="EMBL" id="BAAACR010000012">
    <property type="protein sequence ID" value="GAA0214906.1"/>
    <property type="molecule type" value="Genomic_DNA"/>
</dbReference>
<name>A0ABN0T840_9FIRM</name>
<feature type="transmembrane region" description="Helical" evidence="1">
    <location>
        <begin position="427"/>
        <end position="449"/>
    </location>
</feature>
<keyword evidence="3" id="KW-1185">Reference proteome</keyword>
<accession>A0ABN0T840</accession>
<dbReference type="Pfam" id="PF18949">
    <property type="entry name" value="DUF5693"/>
    <property type="match status" value="1"/>
</dbReference>
<feature type="transmembrane region" description="Helical" evidence="1">
    <location>
        <begin position="624"/>
        <end position="646"/>
    </location>
</feature>
<evidence type="ECO:0000313" key="2">
    <source>
        <dbReference type="EMBL" id="GAA0214906.1"/>
    </source>
</evidence>
<gene>
    <name evidence="2" type="ORF">GCM10008919_17760</name>
</gene>
<organism evidence="2 3">
    <name type="scientific">Selenomonas dianae</name>
    <dbReference type="NCBI Taxonomy" id="135079"/>
    <lineage>
        <taxon>Bacteria</taxon>
        <taxon>Bacillati</taxon>
        <taxon>Bacillota</taxon>
        <taxon>Negativicutes</taxon>
        <taxon>Selenomonadales</taxon>
        <taxon>Selenomonadaceae</taxon>
        <taxon>Selenomonas</taxon>
    </lineage>
</organism>
<reference evidence="2 3" key="1">
    <citation type="journal article" date="2019" name="Int. J. Syst. Evol. Microbiol.">
        <title>The Global Catalogue of Microorganisms (GCM) 10K type strain sequencing project: providing services to taxonomists for standard genome sequencing and annotation.</title>
        <authorList>
            <consortium name="The Broad Institute Genomics Platform"/>
            <consortium name="The Broad Institute Genome Sequencing Center for Infectious Disease"/>
            <person name="Wu L."/>
            <person name="Ma J."/>
        </authorList>
    </citation>
    <scope>NUCLEOTIDE SEQUENCE [LARGE SCALE GENOMIC DNA]</scope>
    <source>
        <strain evidence="2 3">JCM 8542</strain>
    </source>
</reference>
<feature type="transmembrane region" description="Helical" evidence="1">
    <location>
        <begin position="12"/>
        <end position="32"/>
    </location>
</feature>